<evidence type="ECO:0000313" key="2">
    <source>
        <dbReference type="EMBL" id="KAL0102195.1"/>
    </source>
</evidence>
<feature type="region of interest" description="Disordered" evidence="1">
    <location>
        <begin position="114"/>
        <end position="160"/>
    </location>
</feature>
<keyword evidence="3" id="KW-1185">Reference proteome</keyword>
<accession>A0AAW2EJ68</accession>
<reference evidence="2 3" key="1">
    <citation type="submission" date="2023-03" db="EMBL/GenBank/DDBJ databases">
        <title>High recombination rates correlate with genetic variation in Cardiocondyla obscurior ants.</title>
        <authorList>
            <person name="Errbii M."/>
        </authorList>
    </citation>
    <scope>NUCLEOTIDE SEQUENCE [LARGE SCALE GENOMIC DNA]</scope>
    <source>
        <strain evidence="2">Alpha-2009</strain>
        <tissue evidence="2">Whole body</tissue>
    </source>
</reference>
<dbReference type="Proteomes" id="UP001430953">
    <property type="component" value="Unassembled WGS sequence"/>
</dbReference>
<protein>
    <recommendedName>
        <fullName evidence="4">Ribosomal protein S7</fullName>
    </recommendedName>
</protein>
<evidence type="ECO:0008006" key="4">
    <source>
        <dbReference type="Google" id="ProtNLM"/>
    </source>
</evidence>
<name>A0AAW2EJ68_9HYME</name>
<proteinExistence type="predicted"/>
<organism evidence="2 3">
    <name type="scientific">Cardiocondyla obscurior</name>
    <dbReference type="NCBI Taxonomy" id="286306"/>
    <lineage>
        <taxon>Eukaryota</taxon>
        <taxon>Metazoa</taxon>
        <taxon>Ecdysozoa</taxon>
        <taxon>Arthropoda</taxon>
        <taxon>Hexapoda</taxon>
        <taxon>Insecta</taxon>
        <taxon>Pterygota</taxon>
        <taxon>Neoptera</taxon>
        <taxon>Endopterygota</taxon>
        <taxon>Hymenoptera</taxon>
        <taxon>Apocrita</taxon>
        <taxon>Aculeata</taxon>
        <taxon>Formicoidea</taxon>
        <taxon>Formicidae</taxon>
        <taxon>Myrmicinae</taxon>
        <taxon>Cardiocondyla</taxon>
    </lineage>
</organism>
<sequence length="268" mass="32078">MIAGWNRYRRRRALQRRCLYRNLRQPVRRRGPGSLFRHAGAVALMSRPRRFCEISYERRTTNIHITKFMLRVCLLPTFVFSRVRQLVEVISFSPRSAAVRICSTAREMRQWKKEIFANSRKRRRTNEQSNGRKSKRGEKRSQSKPSEKFNLKNTSQRSRPDIAVRKIRRNLYRASYRIKKNFNKSLVRSVILRNSKYRFVETFLMNRATLGANRFTTGLPPRVFRSKVNKISARVENKKERERERHNAHGFWFYSANAQRNSPASFQY</sequence>
<gene>
    <name evidence="2" type="ORF">PUN28_018616</name>
</gene>
<evidence type="ECO:0000256" key="1">
    <source>
        <dbReference type="SAM" id="MobiDB-lite"/>
    </source>
</evidence>
<dbReference type="AlphaFoldDB" id="A0AAW2EJ68"/>
<evidence type="ECO:0000313" key="3">
    <source>
        <dbReference type="Proteomes" id="UP001430953"/>
    </source>
</evidence>
<feature type="compositionally biased region" description="Basic and acidic residues" evidence="1">
    <location>
        <begin position="139"/>
        <end position="150"/>
    </location>
</feature>
<comment type="caution">
    <text evidence="2">The sequence shown here is derived from an EMBL/GenBank/DDBJ whole genome shotgun (WGS) entry which is preliminary data.</text>
</comment>
<dbReference type="EMBL" id="JADYXP020000023">
    <property type="protein sequence ID" value="KAL0102195.1"/>
    <property type="molecule type" value="Genomic_DNA"/>
</dbReference>